<evidence type="ECO:0000313" key="2">
    <source>
        <dbReference type="EMBL" id="VDO00524.1"/>
    </source>
</evidence>
<feature type="compositionally biased region" description="Polar residues" evidence="1">
    <location>
        <begin position="94"/>
        <end position="117"/>
    </location>
</feature>
<gene>
    <name evidence="2" type="ORF">HNAJ_LOCUS4664</name>
</gene>
<feature type="compositionally biased region" description="Basic and acidic residues" evidence="1">
    <location>
        <begin position="121"/>
        <end position="130"/>
    </location>
</feature>
<accession>A0A0R3TC77</accession>
<organism evidence="4">
    <name type="scientific">Rodentolepis nana</name>
    <name type="common">Dwarf tapeworm</name>
    <name type="synonym">Hymenolepis nana</name>
    <dbReference type="NCBI Taxonomy" id="102285"/>
    <lineage>
        <taxon>Eukaryota</taxon>
        <taxon>Metazoa</taxon>
        <taxon>Spiralia</taxon>
        <taxon>Lophotrochozoa</taxon>
        <taxon>Platyhelminthes</taxon>
        <taxon>Cestoda</taxon>
        <taxon>Eucestoda</taxon>
        <taxon>Cyclophyllidea</taxon>
        <taxon>Hymenolepididae</taxon>
        <taxon>Rodentolepis</taxon>
    </lineage>
</organism>
<dbReference type="EMBL" id="UZAE01003459">
    <property type="protein sequence ID" value="VDO00524.1"/>
    <property type="molecule type" value="Genomic_DNA"/>
</dbReference>
<keyword evidence="3" id="KW-1185">Reference proteome</keyword>
<reference evidence="2 3" key="2">
    <citation type="submission" date="2018-11" db="EMBL/GenBank/DDBJ databases">
        <authorList>
            <consortium name="Pathogen Informatics"/>
        </authorList>
    </citation>
    <scope>NUCLEOTIDE SEQUENCE [LARGE SCALE GENOMIC DNA]</scope>
</reference>
<feature type="region of interest" description="Disordered" evidence="1">
    <location>
        <begin position="87"/>
        <end position="130"/>
    </location>
</feature>
<proteinExistence type="predicted"/>
<dbReference type="AlphaFoldDB" id="A0A0R3TC77"/>
<dbReference type="Proteomes" id="UP000278807">
    <property type="component" value="Unassembled WGS sequence"/>
</dbReference>
<dbReference type="WBParaSite" id="HNAJ_0000466601-mRNA-1">
    <property type="protein sequence ID" value="HNAJ_0000466601-mRNA-1"/>
    <property type="gene ID" value="HNAJ_0000466601"/>
</dbReference>
<evidence type="ECO:0000313" key="4">
    <source>
        <dbReference type="WBParaSite" id="HNAJ_0000466601-mRNA-1"/>
    </source>
</evidence>
<evidence type="ECO:0000256" key="1">
    <source>
        <dbReference type="SAM" id="MobiDB-lite"/>
    </source>
</evidence>
<dbReference type="Gene3D" id="1.20.5.340">
    <property type="match status" value="1"/>
</dbReference>
<evidence type="ECO:0000313" key="3">
    <source>
        <dbReference type="Proteomes" id="UP000278807"/>
    </source>
</evidence>
<dbReference type="STRING" id="102285.A0A0R3TC77"/>
<sequence length="145" mass="16278">MFTYQEQEIGNSYEQFSKMLSSQVASKEDMDKANMSVARIENCIKTVTDRLRSMIGKLEQNEEAKTKRTEQMQNLLSNLVSAVNAPAQMPLPQPFQSTSSINKQMSIDNADSASTAPDSEDGVRKRTDRKFSIKSLTKFGKKSLD</sequence>
<protein>
    <submittedName>
        <fullName evidence="4">Gag-pol polyprotein</fullName>
    </submittedName>
</protein>
<reference evidence="4" key="1">
    <citation type="submission" date="2017-02" db="UniProtKB">
        <authorList>
            <consortium name="WormBaseParasite"/>
        </authorList>
    </citation>
    <scope>IDENTIFICATION</scope>
</reference>
<dbReference type="OrthoDB" id="10556148at2759"/>
<name>A0A0R3TC77_RODNA</name>